<dbReference type="RefSeq" id="XP_062679766.1">
    <property type="nucleotide sequence ID" value="XM_062822756.1"/>
</dbReference>
<comment type="cofactor">
    <cofactor evidence="1">
        <name>FAD</name>
        <dbReference type="ChEBI" id="CHEBI:57692"/>
    </cofactor>
</comment>
<dbReference type="EMBL" id="JAUEPP010000006">
    <property type="protein sequence ID" value="KAK3340824.1"/>
    <property type="molecule type" value="Genomic_DNA"/>
</dbReference>
<evidence type="ECO:0000256" key="4">
    <source>
        <dbReference type="ARBA" id="ARBA00023002"/>
    </source>
</evidence>
<dbReference type="Pfam" id="PF01494">
    <property type="entry name" value="FAD_binding_3"/>
    <property type="match status" value="1"/>
</dbReference>
<protein>
    <recommendedName>
        <fullName evidence="6">FAD-binding domain-containing protein</fullName>
    </recommendedName>
</protein>
<keyword evidence="2" id="KW-0285">Flavoprotein</keyword>
<dbReference type="Gene3D" id="3.50.50.60">
    <property type="entry name" value="FAD/NAD(P)-binding domain"/>
    <property type="match status" value="1"/>
</dbReference>
<reference evidence="7" key="1">
    <citation type="journal article" date="2023" name="Mol. Phylogenet. Evol.">
        <title>Genome-scale phylogeny and comparative genomics of the fungal order Sordariales.</title>
        <authorList>
            <person name="Hensen N."/>
            <person name="Bonometti L."/>
            <person name="Westerberg I."/>
            <person name="Brannstrom I.O."/>
            <person name="Guillou S."/>
            <person name="Cros-Aarteil S."/>
            <person name="Calhoun S."/>
            <person name="Haridas S."/>
            <person name="Kuo A."/>
            <person name="Mondo S."/>
            <person name="Pangilinan J."/>
            <person name="Riley R."/>
            <person name="LaButti K."/>
            <person name="Andreopoulos B."/>
            <person name="Lipzen A."/>
            <person name="Chen C."/>
            <person name="Yan M."/>
            <person name="Daum C."/>
            <person name="Ng V."/>
            <person name="Clum A."/>
            <person name="Steindorff A."/>
            <person name="Ohm R.A."/>
            <person name="Martin F."/>
            <person name="Silar P."/>
            <person name="Natvig D.O."/>
            <person name="Lalanne C."/>
            <person name="Gautier V."/>
            <person name="Ament-Velasquez S.L."/>
            <person name="Kruys A."/>
            <person name="Hutchinson M.I."/>
            <person name="Powell A.J."/>
            <person name="Barry K."/>
            <person name="Miller A.N."/>
            <person name="Grigoriev I.V."/>
            <person name="Debuchy R."/>
            <person name="Gladieux P."/>
            <person name="Hiltunen Thoren M."/>
            <person name="Johannesson H."/>
        </authorList>
    </citation>
    <scope>NUCLEOTIDE SEQUENCE</scope>
    <source>
        <strain evidence="7">CBS 560.94</strain>
    </source>
</reference>
<keyword evidence="5" id="KW-0503">Monooxygenase</keyword>
<sequence length="451" mass="50067">MPSNAPVEGSNASDSNQKPKPHVLIIGAGISGLLLAQSLQLHSIPFTIFDREPSPTARDKKENLGWGLTIHWSLSALRSLLPEELVRRLPETYVDRKAVEDGRTGTFPFHDLSTGELKASVPEVGENSRVRVERRRLRELLGVGVEVKWDKSVTQVDNREDSVTVTFDDGTSTSGSLLVACDGANSVIRRALFPEEQYPRYRIPVRVMGVRLDCSKEDIEPVRTLDPFFLQGSCPATRLYVYISVLDAPGNNPDKRTDKYTVQVVVSWPIRSGVLGQSSPVPVPDTNDEKLGLLKTFAESWSEPFKSLVCNAPGDTEVKRLDLSDWAPPKGLRSTGRVTLVGDALHPMAMYRGEGANHAIFDVLEFAQQVLPHLEDTTAELRNAIDRYEDLVVARARPAVFASRQACIDAHWWERISRNSPLLSRRTPNVEFEEEDVCIWSDGVATAKSSC</sequence>
<dbReference type="PANTHER" id="PTHR47178:SF1">
    <property type="entry name" value="FAD-BINDING DOMAIN-CONTAINING PROTEIN-RELATED"/>
    <property type="match status" value="1"/>
</dbReference>
<accession>A0AAE0JBV7</accession>
<evidence type="ECO:0000313" key="7">
    <source>
        <dbReference type="EMBL" id="KAK3340824.1"/>
    </source>
</evidence>
<evidence type="ECO:0000256" key="3">
    <source>
        <dbReference type="ARBA" id="ARBA00022827"/>
    </source>
</evidence>
<dbReference type="GeneID" id="87859910"/>
<dbReference type="SUPFAM" id="SSF51905">
    <property type="entry name" value="FAD/NAD(P)-binding domain"/>
    <property type="match status" value="1"/>
</dbReference>
<dbReference type="PANTHER" id="PTHR47178">
    <property type="entry name" value="MONOOXYGENASE, FAD-BINDING"/>
    <property type="match status" value="1"/>
</dbReference>
<keyword evidence="8" id="KW-1185">Reference proteome</keyword>
<organism evidence="7 8">
    <name type="scientific">Neurospora tetraspora</name>
    <dbReference type="NCBI Taxonomy" id="94610"/>
    <lineage>
        <taxon>Eukaryota</taxon>
        <taxon>Fungi</taxon>
        <taxon>Dikarya</taxon>
        <taxon>Ascomycota</taxon>
        <taxon>Pezizomycotina</taxon>
        <taxon>Sordariomycetes</taxon>
        <taxon>Sordariomycetidae</taxon>
        <taxon>Sordariales</taxon>
        <taxon>Sordariaceae</taxon>
        <taxon>Neurospora</taxon>
    </lineage>
</organism>
<evidence type="ECO:0000256" key="2">
    <source>
        <dbReference type="ARBA" id="ARBA00022630"/>
    </source>
</evidence>
<feature type="domain" description="FAD-binding" evidence="6">
    <location>
        <begin position="22"/>
        <end position="214"/>
    </location>
</feature>
<reference evidence="7" key="2">
    <citation type="submission" date="2023-06" db="EMBL/GenBank/DDBJ databases">
        <authorList>
            <consortium name="Lawrence Berkeley National Laboratory"/>
            <person name="Haridas S."/>
            <person name="Hensen N."/>
            <person name="Bonometti L."/>
            <person name="Westerberg I."/>
            <person name="Brannstrom I.O."/>
            <person name="Guillou S."/>
            <person name="Cros-Aarteil S."/>
            <person name="Calhoun S."/>
            <person name="Kuo A."/>
            <person name="Mondo S."/>
            <person name="Pangilinan J."/>
            <person name="Riley R."/>
            <person name="Labutti K."/>
            <person name="Andreopoulos B."/>
            <person name="Lipzen A."/>
            <person name="Chen C."/>
            <person name="Yanf M."/>
            <person name="Daum C."/>
            <person name="Ng V."/>
            <person name="Clum A."/>
            <person name="Steindorff A."/>
            <person name="Ohm R."/>
            <person name="Martin F."/>
            <person name="Silar P."/>
            <person name="Natvig D."/>
            <person name="Lalanne C."/>
            <person name="Gautier V."/>
            <person name="Ament-Velasquez S.L."/>
            <person name="Kruys A."/>
            <person name="Hutchinson M.I."/>
            <person name="Powell A.J."/>
            <person name="Barry K."/>
            <person name="Miller A.N."/>
            <person name="Grigoriev I.V."/>
            <person name="Debuchy R."/>
            <person name="Gladieux P."/>
            <person name="Thoren M.H."/>
            <person name="Johannesson H."/>
        </authorList>
    </citation>
    <scope>NUCLEOTIDE SEQUENCE</scope>
    <source>
        <strain evidence="7">CBS 560.94</strain>
    </source>
</reference>
<evidence type="ECO:0000313" key="8">
    <source>
        <dbReference type="Proteomes" id="UP001278500"/>
    </source>
</evidence>
<dbReference type="GO" id="GO:0004497">
    <property type="term" value="F:monooxygenase activity"/>
    <property type="evidence" value="ECO:0007669"/>
    <property type="project" value="UniProtKB-KW"/>
</dbReference>
<dbReference type="Proteomes" id="UP001278500">
    <property type="component" value="Unassembled WGS sequence"/>
</dbReference>
<dbReference type="InterPro" id="IPR002938">
    <property type="entry name" value="FAD-bd"/>
</dbReference>
<keyword evidence="4" id="KW-0560">Oxidoreductase</keyword>
<gene>
    <name evidence="7" type="ORF">B0H65DRAFT_272297</name>
</gene>
<evidence type="ECO:0000256" key="1">
    <source>
        <dbReference type="ARBA" id="ARBA00001974"/>
    </source>
</evidence>
<evidence type="ECO:0000256" key="5">
    <source>
        <dbReference type="ARBA" id="ARBA00023033"/>
    </source>
</evidence>
<dbReference type="InterPro" id="IPR036188">
    <property type="entry name" value="FAD/NAD-bd_sf"/>
</dbReference>
<proteinExistence type="predicted"/>
<dbReference type="PRINTS" id="PR00420">
    <property type="entry name" value="RNGMNOXGNASE"/>
</dbReference>
<name>A0AAE0JBV7_9PEZI</name>
<evidence type="ECO:0000259" key="6">
    <source>
        <dbReference type="Pfam" id="PF01494"/>
    </source>
</evidence>
<dbReference type="AlphaFoldDB" id="A0AAE0JBV7"/>
<dbReference type="GO" id="GO:0071949">
    <property type="term" value="F:FAD binding"/>
    <property type="evidence" value="ECO:0007669"/>
    <property type="project" value="InterPro"/>
</dbReference>
<keyword evidence="3" id="KW-0274">FAD</keyword>
<comment type="caution">
    <text evidence="7">The sequence shown here is derived from an EMBL/GenBank/DDBJ whole genome shotgun (WGS) entry which is preliminary data.</text>
</comment>